<protein>
    <submittedName>
        <fullName evidence="1">Uncharacterized protein</fullName>
    </submittedName>
</protein>
<dbReference type="AlphaFoldDB" id="A0A8H3XBJ0"/>
<evidence type="ECO:0000313" key="2">
    <source>
        <dbReference type="Proteomes" id="UP000439903"/>
    </source>
</evidence>
<sequence length="153" mass="17633">MGNFIHLIPYPSLKSCPVFQRIPNIASRFIVQDRHIRFICTKCFEKHGGHIYKYLGPEKSQTCVDNKLHIEDNNHILKLFSSWLFKLLYSSNKNKKKVLQYIIKLLETPGSSSLSSMNMESCSPSPLLVEIAIKINKFDYFSSAKNASNLENY</sequence>
<comment type="caution">
    <text evidence="1">The sequence shown here is derived from an EMBL/GenBank/DDBJ whole genome shotgun (WGS) entry which is preliminary data.</text>
</comment>
<organism evidence="1 2">
    <name type="scientific">Gigaspora margarita</name>
    <dbReference type="NCBI Taxonomy" id="4874"/>
    <lineage>
        <taxon>Eukaryota</taxon>
        <taxon>Fungi</taxon>
        <taxon>Fungi incertae sedis</taxon>
        <taxon>Mucoromycota</taxon>
        <taxon>Glomeromycotina</taxon>
        <taxon>Glomeromycetes</taxon>
        <taxon>Diversisporales</taxon>
        <taxon>Gigasporaceae</taxon>
        <taxon>Gigaspora</taxon>
    </lineage>
</organism>
<accession>A0A8H3XBJ0</accession>
<dbReference type="Proteomes" id="UP000439903">
    <property type="component" value="Unassembled WGS sequence"/>
</dbReference>
<dbReference type="EMBL" id="WTPW01001287">
    <property type="protein sequence ID" value="KAF0445075.1"/>
    <property type="molecule type" value="Genomic_DNA"/>
</dbReference>
<dbReference type="OrthoDB" id="2484930at2759"/>
<proteinExistence type="predicted"/>
<evidence type="ECO:0000313" key="1">
    <source>
        <dbReference type="EMBL" id="KAF0445075.1"/>
    </source>
</evidence>
<keyword evidence="2" id="KW-1185">Reference proteome</keyword>
<name>A0A8H3XBJ0_GIGMA</name>
<reference evidence="1 2" key="1">
    <citation type="journal article" date="2019" name="Environ. Microbiol.">
        <title>At the nexus of three kingdoms: the genome of the mycorrhizal fungus Gigaspora margarita provides insights into plant, endobacterial and fungal interactions.</title>
        <authorList>
            <person name="Venice F."/>
            <person name="Ghignone S."/>
            <person name="Salvioli di Fossalunga A."/>
            <person name="Amselem J."/>
            <person name="Novero M."/>
            <person name="Xianan X."/>
            <person name="Sedzielewska Toro K."/>
            <person name="Morin E."/>
            <person name="Lipzen A."/>
            <person name="Grigoriev I.V."/>
            <person name="Henrissat B."/>
            <person name="Martin F.M."/>
            <person name="Bonfante P."/>
        </authorList>
    </citation>
    <scope>NUCLEOTIDE SEQUENCE [LARGE SCALE GENOMIC DNA]</scope>
    <source>
        <strain evidence="1 2">BEG34</strain>
    </source>
</reference>
<gene>
    <name evidence="1" type="ORF">F8M41_003251</name>
</gene>